<reference evidence="1" key="2">
    <citation type="journal article" date="2024" name="Plant">
        <title>Genomic evolution and insights into agronomic trait innovations of Sesamum species.</title>
        <authorList>
            <person name="Miao H."/>
            <person name="Wang L."/>
            <person name="Qu L."/>
            <person name="Liu H."/>
            <person name="Sun Y."/>
            <person name="Le M."/>
            <person name="Wang Q."/>
            <person name="Wei S."/>
            <person name="Zheng Y."/>
            <person name="Lin W."/>
            <person name="Duan Y."/>
            <person name="Cao H."/>
            <person name="Xiong S."/>
            <person name="Wang X."/>
            <person name="Wei L."/>
            <person name="Li C."/>
            <person name="Ma Q."/>
            <person name="Ju M."/>
            <person name="Zhao R."/>
            <person name="Li G."/>
            <person name="Mu C."/>
            <person name="Tian Q."/>
            <person name="Mei H."/>
            <person name="Zhang T."/>
            <person name="Gao T."/>
            <person name="Zhang H."/>
        </authorList>
    </citation>
    <scope>NUCLEOTIDE SEQUENCE</scope>
    <source>
        <strain evidence="1">KEN8</strain>
    </source>
</reference>
<dbReference type="AlphaFoldDB" id="A0AAW2J8Y9"/>
<comment type="caution">
    <text evidence="1">The sequence shown here is derived from an EMBL/GenBank/DDBJ whole genome shotgun (WGS) entry which is preliminary data.</text>
</comment>
<gene>
    <name evidence="1" type="ORF">Scaly_2646400</name>
</gene>
<protein>
    <submittedName>
        <fullName evidence="1">Uncharacterized protein</fullName>
    </submittedName>
</protein>
<name>A0AAW2J8Y9_9LAMI</name>
<dbReference type="PANTHER" id="PTHR46263">
    <property type="entry name" value="ARMADILLO REPEAT-CONTAINING PROTEIN 7"/>
    <property type="match status" value="1"/>
</dbReference>
<sequence>MFTNDQRQKERTGKYGSPRLEYLQELVTQFQNATSGEIKEKIVANLGNFAYDPYNYTFLRQSPMRGSWSLPLEEFAMLVQMQQMLKSSFNVMGFLLSFNAYPVLLGTRDEILRPEIVDAIKRFAAAGAVNVGFSNLAQAFLDKHVSELN</sequence>
<dbReference type="EMBL" id="JACGWM010001592">
    <property type="protein sequence ID" value="KAL0291194.1"/>
    <property type="molecule type" value="Genomic_DNA"/>
</dbReference>
<proteinExistence type="predicted"/>
<dbReference type="InterPro" id="IPR042462">
    <property type="entry name" value="ARMC7"/>
</dbReference>
<evidence type="ECO:0000313" key="1">
    <source>
        <dbReference type="EMBL" id="KAL0291194.1"/>
    </source>
</evidence>
<dbReference type="PANTHER" id="PTHR46263:SF1">
    <property type="entry name" value="ARMADILLO REPEAT-CONTAINING PROTEIN 7"/>
    <property type="match status" value="1"/>
</dbReference>
<reference evidence="1" key="1">
    <citation type="submission" date="2020-06" db="EMBL/GenBank/DDBJ databases">
        <authorList>
            <person name="Li T."/>
            <person name="Hu X."/>
            <person name="Zhang T."/>
            <person name="Song X."/>
            <person name="Zhang H."/>
            <person name="Dai N."/>
            <person name="Sheng W."/>
            <person name="Hou X."/>
            <person name="Wei L."/>
        </authorList>
    </citation>
    <scope>NUCLEOTIDE SEQUENCE</scope>
    <source>
        <strain evidence="1">KEN8</strain>
        <tissue evidence="1">Leaf</tissue>
    </source>
</reference>
<accession>A0AAW2J8Y9</accession>
<organism evidence="1">
    <name type="scientific">Sesamum calycinum</name>
    <dbReference type="NCBI Taxonomy" id="2727403"/>
    <lineage>
        <taxon>Eukaryota</taxon>
        <taxon>Viridiplantae</taxon>
        <taxon>Streptophyta</taxon>
        <taxon>Embryophyta</taxon>
        <taxon>Tracheophyta</taxon>
        <taxon>Spermatophyta</taxon>
        <taxon>Magnoliopsida</taxon>
        <taxon>eudicotyledons</taxon>
        <taxon>Gunneridae</taxon>
        <taxon>Pentapetalae</taxon>
        <taxon>asterids</taxon>
        <taxon>lamiids</taxon>
        <taxon>Lamiales</taxon>
        <taxon>Pedaliaceae</taxon>
        <taxon>Sesamum</taxon>
    </lineage>
</organism>